<evidence type="ECO:0000313" key="1">
    <source>
        <dbReference type="EMBL" id="ARC51254.1"/>
    </source>
</evidence>
<dbReference type="EMBL" id="CP020452">
    <property type="protein sequence ID" value="ARC51254.1"/>
    <property type="molecule type" value="Genomic_DNA"/>
</dbReference>
<keyword evidence="2" id="KW-1185">Reference proteome</keyword>
<name>A0ABM6JCN8_NEIMU</name>
<dbReference type="Proteomes" id="UP000191272">
    <property type="component" value="Chromosome"/>
</dbReference>
<evidence type="ECO:0000313" key="2">
    <source>
        <dbReference type="Proteomes" id="UP000191272"/>
    </source>
</evidence>
<protein>
    <submittedName>
        <fullName evidence="1">Uncharacterized protein</fullName>
    </submittedName>
</protein>
<accession>A0ABM6JCN8</accession>
<gene>
    <name evidence="1" type="ORF">A6J88_08480</name>
</gene>
<reference evidence="2" key="1">
    <citation type="submission" date="2017-03" db="EMBL/GenBank/DDBJ databases">
        <title>FDA dAtabase for Regulatory Grade micrObial Sequences (FDA-ARGOS): Supporting development and validation of Infectious Disease Dx tests.</title>
        <authorList>
            <person name="Campos J."/>
            <person name="Goldberg B."/>
            <person name="Tallon L."/>
            <person name="Sadzewicz L."/>
            <person name="Sengamalay N."/>
            <person name="Ott S."/>
            <person name="Godinez A."/>
            <person name="Nagaraj S."/>
            <person name="Vyas G."/>
            <person name="Aluvathingal J."/>
            <person name="Nadendla S."/>
            <person name="Geyer C."/>
            <person name="Nandy P."/>
            <person name="Hobson J."/>
            <person name="Sichtig H."/>
        </authorList>
    </citation>
    <scope>NUCLEOTIDE SEQUENCE [LARGE SCALE GENOMIC DNA]</scope>
    <source>
        <strain evidence="2">FDAARGOS_260</strain>
    </source>
</reference>
<sequence length="91" mass="10070">MFGDHGLCGLLEESAHEKSPKCLDGNLGDFGGILQRSLAVFMQPLKNFGFFEKLIAMNGIKNLKPKSIPCAQIQILCVLGFFFRLNQLTLP</sequence>
<proteinExistence type="predicted"/>
<organism evidence="1 2">
    <name type="scientific">Neisseria mucosa</name>
    <dbReference type="NCBI Taxonomy" id="488"/>
    <lineage>
        <taxon>Bacteria</taxon>
        <taxon>Pseudomonadati</taxon>
        <taxon>Pseudomonadota</taxon>
        <taxon>Betaproteobacteria</taxon>
        <taxon>Neisseriales</taxon>
        <taxon>Neisseriaceae</taxon>
        <taxon>Neisseria</taxon>
    </lineage>
</organism>